<dbReference type="EMBL" id="QTSX02003042">
    <property type="protein sequence ID" value="KAJ9072186.1"/>
    <property type="molecule type" value="Genomic_DNA"/>
</dbReference>
<evidence type="ECO:0000313" key="2">
    <source>
        <dbReference type="Proteomes" id="UP001165960"/>
    </source>
</evidence>
<name>A0ACC2TCL5_9FUNG</name>
<comment type="caution">
    <text evidence="1">The sequence shown here is derived from an EMBL/GenBank/DDBJ whole genome shotgun (WGS) entry which is preliminary data.</text>
</comment>
<gene>
    <name evidence="1" type="ORF">DSO57_1029966</name>
</gene>
<evidence type="ECO:0000313" key="1">
    <source>
        <dbReference type="EMBL" id="KAJ9072186.1"/>
    </source>
</evidence>
<sequence length="198" mass="22474">MNLWFKQILPYLVLVIFHLNSSQIDHQATALSRDQPANPHQALYHPSGAPFGPLHFTKYPPNPAYLETILIANPLARTRDTECIGHKGKRIKLLPLLFKYKYNYLLAYFVPMTLPLTLRPNLPMDPPTAAKTTSTQLFGIFYITLTGILDTIDKEHLLGKLQIWIGREENCGRDLVGLNLGASHVQDGFRPLDTWIVM</sequence>
<proteinExistence type="predicted"/>
<dbReference type="Proteomes" id="UP001165960">
    <property type="component" value="Unassembled WGS sequence"/>
</dbReference>
<keyword evidence="2" id="KW-1185">Reference proteome</keyword>
<reference evidence="1" key="1">
    <citation type="submission" date="2022-04" db="EMBL/GenBank/DDBJ databases">
        <title>Genome of the entomopathogenic fungus Entomophthora muscae.</title>
        <authorList>
            <person name="Elya C."/>
            <person name="Lovett B.R."/>
            <person name="Lee E."/>
            <person name="Macias A.M."/>
            <person name="Hajek A.E."/>
            <person name="De Bivort B.L."/>
            <person name="Kasson M.T."/>
            <person name="De Fine Licht H.H."/>
            <person name="Stajich J.E."/>
        </authorList>
    </citation>
    <scope>NUCLEOTIDE SEQUENCE</scope>
    <source>
        <strain evidence="1">Berkeley</strain>
    </source>
</reference>
<accession>A0ACC2TCL5</accession>
<organism evidence="1 2">
    <name type="scientific">Entomophthora muscae</name>
    <dbReference type="NCBI Taxonomy" id="34485"/>
    <lineage>
        <taxon>Eukaryota</taxon>
        <taxon>Fungi</taxon>
        <taxon>Fungi incertae sedis</taxon>
        <taxon>Zoopagomycota</taxon>
        <taxon>Entomophthoromycotina</taxon>
        <taxon>Entomophthoromycetes</taxon>
        <taxon>Entomophthorales</taxon>
        <taxon>Entomophthoraceae</taxon>
        <taxon>Entomophthora</taxon>
    </lineage>
</organism>
<protein>
    <submittedName>
        <fullName evidence="1">Uncharacterized protein</fullName>
    </submittedName>
</protein>